<feature type="signal peptide" evidence="1">
    <location>
        <begin position="1"/>
        <end position="18"/>
    </location>
</feature>
<keyword evidence="2" id="KW-0150">Chloroplast</keyword>
<proteinExistence type="predicted"/>
<accession>A0A7G7YCJ9</accession>
<keyword evidence="2" id="KW-0687">Ribonucleoprotein</keyword>
<keyword evidence="1" id="KW-0732">Signal</keyword>
<sequence length="83" mass="9878">MFFKIRLTAGSIITFCVSLEIQSRYKFSQFVTYHTICYINRQMLLTIMNSNRMADHCGYNGRCTGPSYDYFFFCFFIKLIDFS</sequence>
<protein>
    <submittedName>
        <fullName evidence="2">Ribosomal protein S19</fullName>
    </submittedName>
</protein>
<evidence type="ECO:0000313" key="2">
    <source>
        <dbReference type="EMBL" id="QNH92219.1"/>
    </source>
</evidence>
<keyword evidence="2" id="KW-0689">Ribosomal protein</keyword>
<keyword evidence="2" id="KW-0934">Plastid</keyword>
<reference evidence="2" key="1">
    <citation type="journal article" date="2019" name="Mitochondrial DNA Part B Resour">
        <title>The complete chloroplast genome of Leucosceptrum canum, a monotypic species.</title>
        <authorList>
            <person name="Chen X."/>
            <person name="Li W."/>
            <person name="Chen K."/>
            <person name="Shi M."/>
            <person name="Huang Y."/>
        </authorList>
    </citation>
    <scope>NUCLEOTIDE SEQUENCE</scope>
</reference>
<organism evidence="2">
    <name type="scientific">Leucosceptrum canum</name>
    <name type="common">Hairy white-wand</name>
    <name type="synonym">Clerodendron leucosceptrum</name>
    <dbReference type="NCBI Taxonomy" id="694369"/>
    <lineage>
        <taxon>Eukaryota</taxon>
        <taxon>Viridiplantae</taxon>
        <taxon>Streptophyta</taxon>
        <taxon>Embryophyta</taxon>
        <taxon>Tracheophyta</taxon>
        <taxon>Spermatophyta</taxon>
        <taxon>Magnoliopsida</taxon>
        <taxon>eudicotyledons</taxon>
        <taxon>Gunneridae</taxon>
        <taxon>Pentapetalae</taxon>
        <taxon>asterids</taxon>
        <taxon>lamiids</taxon>
        <taxon>Lamiales</taxon>
        <taxon>Lamiaceae</taxon>
        <taxon>Lamioideae</taxon>
        <taxon>Pogostemoneae</taxon>
        <taxon>Leucosceptrum</taxon>
    </lineage>
</organism>
<dbReference type="GeneID" id="60458514"/>
<dbReference type="AlphaFoldDB" id="A0A7G7YCJ9"/>
<geneLocation type="chloroplast" evidence="2"/>
<dbReference type="GO" id="GO:0005840">
    <property type="term" value="C:ribosome"/>
    <property type="evidence" value="ECO:0007669"/>
    <property type="project" value="UniProtKB-KW"/>
</dbReference>
<gene>
    <name evidence="2" type="primary">rps19</name>
</gene>
<dbReference type="EMBL" id="MK681767">
    <property type="protein sequence ID" value="QNH92219.1"/>
    <property type="molecule type" value="Genomic_DNA"/>
</dbReference>
<evidence type="ECO:0000256" key="1">
    <source>
        <dbReference type="SAM" id="SignalP"/>
    </source>
</evidence>
<name>A0A7G7YCJ9_LEUCN</name>
<dbReference type="RefSeq" id="YP_009973245.1">
    <property type="nucleotide sequence ID" value="NC_051966.1"/>
</dbReference>
<feature type="chain" id="PRO_5028908819" evidence="1">
    <location>
        <begin position="19"/>
        <end position="83"/>
    </location>
</feature>